<dbReference type="EMBL" id="JALDYZ010000008">
    <property type="protein sequence ID" value="MDI7923346.1"/>
    <property type="molecule type" value="Genomic_DNA"/>
</dbReference>
<dbReference type="RefSeq" id="WP_311794435.1">
    <property type="nucleotide sequence ID" value="NZ_JALDYZ010000008.1"/>
</dbReference>
<feature type="domain" description="N-acetyltransferase" evidence="1">
    <location>
        <begin position="9"/>
        <end position="180"/>
    </location>
</feature>
<dbReference type="PROSITE" id="PS51186">
    <property type="entry name" value="GNAT"/>
    <property type="match status" value="1"/>
</dbReference>
<dbReference type="SUPFAM" id="SSF55729">
    <property type="entry name" value="Acyl-CoA N-acyltransferases (Nat)"/>
    <property type="match status" value="1"/>
</dbReference>
<dbReference type="GO" id="GO:0016747">
    <property type="term" value="F:acyltransferase activity, transferring groups other than amino-acyl groups"/>
    <property type="evidence" value="ECO:0007669"/>
    <property type="project" value="InterPro"/>
</dbReference>
<evidence type="ECO:0000313" key="3">
    <source>
        <dbReference type="Proteomes" id="UP001161580"/>
    </source>
</evidence>
<evidence type="ECO:0000313" key="2">
    <source>
        <dbReference type="EMBL" id="MDI7923346.1"/>
    </source>
</evidence>
<dbReference type="PANTHER" id="PTHR43792:SF1">
    <property type="entry name" value="N-ACETYLTRANSFERASE DOMAIN-CONTAINING PROTEIN"/>
    <property type="match status" value="1"/>
</dbReference>
<proteinExistence type="predicted"/>
<dbReference type="InterPro" id="IPR016181">
    <property type="entry name" value="Acyl_CoA_acyltransferase"/>
</dbReference>
<protein>
    <submittedName>
        <fullName evidence="2">GNAT family N-acetyltransferase</fullName>
    </submittedName>
</protein>
<dbReference type="InterPro" id="IPR000182">
    <property type="entry name" value="GNAT_dom"/>
</dbReference>
<gene>
    <name evidence="2" type="ORF">MRS75_14780</name>
</gene>
<dbReference type="Gene3D" id="3.40.630.30">
    <property type="match status" value="1"/>
</dbReference>
<dbReference type="AlphaFoldDB" id="A0AAE3QH96"/>
<organism evidence="2 3">
    <name type="scientific">Ferirhizobium litorale</name>
    <dbReference type="NCBI Taxonomy" id="2927786"/>
    <lineage>
        <taxon>Bacteria</taxon>
        <taxon>Pseudomonadati</taxon>
        <taxon>Pseudomonadota</taxon>
        <taxon>Alphaproteobacteria</taxon>
        <taxon>Hyphomicrobiales</taxon>
        <taxon>Rhizobiaceae</taxon>
        <taxon>Ferirhizobium</taxon>
    </lineage>
</organism>
<dbReference type="InterPro" id="IPR051531">
    <property type="entry name" value="N-acetyltransferase"/>
</dbReference>
<sequence length="190" mass="22076">MDILETERLTVRNWAEEDRDLFHEINADRKVMEFFPFRRTRPESNLLFDHVRDMIRDTGLGFYAVALKETDEAMGFCGLALANVSPMLPDESVEIGWRLATRFWGNGYVTEAATALLGHGFERHGLPEIVSFAVASNRRSIAVMKRIGMQADPSRDFNHPRVPDNYPHLKHHVFYRMTREEWRERQAATP</sequence>
<accession>A0AAE3QH96</accession>
<keyword evidence="3" id="KW-1185">Reference proteome</keyword>
<name>A0AAE3QH96_9HYPH</name>
<evidence type="ECO:0000259" key="1">
    <source>
        <dbReference type="PROSITE" id="PS51186"/>
    </source>
</evidence>
<dbReference type="Proteomes" id="UP001161580">
    <property type="component" value="Unassembled WGS sequence"/>
</dbReference>
<dbReference type="PANTHER" id="PTHR43792">
    <property type="entry name" value="GNAT FAMILY, PUTATIVE (AFU_ORTHOLOGUE AFUA_3G00765)-RELATED-RELATED"/>
    <property type="match status" value="1"/>
</dbReference>
<dbReference type="Pfam" id="PF13302">
    <property type="entry name" value="Acetyltransf_3"/>
    <property type="match status" value="1"/>
</dbReference>
<reference evidence="2" key="1">
    <citation type="submission" date="2022-03" db="EMBL/GenBank/DDBJ databases">
        <title>Fererhizobium litorale gen. nov., sp. nov., isolated from sandy sediments of the Sea of Japan seashore.</title>
        <authorList>
            <person name="Romanenko L."/>
            <person name="Kurilenko V."/>
            <person name="Otstavnykh N."/>
            <person name="Svetashev V."/>
            <person name="Tekutyeva L."/>
            <person name="Isaeva M."/>
            <person name="Mikhailov V."/>
        </authorList>
    </citation>
    <scope>NUCLEOTIDE SEQUENCE</scope>
    <source>
        <strain evidence="2">KMM 9576</strain>
    </source>
</reference>
<comment type="caution">
    <text evidence="2">The sequence shown here is derived from an EMBL/GenBank/DDBJ whole genome shotgun (WGS) entry which is preliminary data.</text>
</comment>